<feature type="region of interest" description="Disordered" evidence="1">
    <location>
        <begin position="1"/>
        <end position="35"/>
    </location>
</feature>
<reference evidence="2 3" key="1">
    <citation type="journal article" date="2024" name="J Genomics">
        <title>Draft genome sequencing and assembly of Favolaschia claudopus CIRM-BRFM 2984 isolated from oak limbs.</title>
        <authorList>
            <person name="Navarro D."/>
            <person name="Drula E."/>
            <person name="Chaduli D."/>
            <person name="Cazenave R."/>
            <person name="Ahrendt S."/>
            <person name="Wang J."/>
            <person name="Lipzen A."/>
            <person name="Daum C."/>
            <person name="Barry K."/>
            <person name="Grigoriev I.V."/>
            <person name="Favel A."/>
            <person name="Rosso M.N."/>
            <person name="Martin F."/>
        </authorList>
    </citation>
    <scope>NUCLEOTIDE SEQUENCE [LARGE SCALE GENOMIC DNA]</scope>
    <source>
        <strain evidence="2 3">CIRM-BRFM 2984</strain>
    </source>
</reference>
<proteinExistence type="predicted"/>
<feature type="compositionally biased region" description="Basic and acidic residues" evidence="1">
    <location>
        <begin position="14"/>
        <end position="25"/>
    </location>
</feature>
<organism evidence="2 3">
    <name type="scientific">Favolaschia claudopus</name>
    <dbReference type="NCBI Taxonomy" id="2862362"/>
    <lineage>
        <taxon>Eukaryota</taxon>
        <taxon>Fungi</taxon>
        <taxon>Dikarya</taxon>
        <taxon>Basidiomycota</taxon>
        <taxon>Agaricomycotina</taxon>
        <taxon>Agaricomycetes</taxon>
        <taxon>Agaricomycetidae</taxon>
        <taxon>Agaricales</taxon>
        <taxon>Marasmiineae</taxon>
        <taxon>Mycenaceae</taxon>
        <taxon>Favolaschia</taxon>
    </lineage>
</organism>
<feature type="region of interest" description="Disordered" evidence="1">
    <location>
        <begin position="312"/>
        <end position="406"/>
    </location>
</feature>
<evidence type="ECO:0000256" key="1">
    <source>
        <dbReference type="SAM" id="MobiDB-lite"/>
    </source>
</evidence>
<evidence type="ECO:0000313" key="2">
    <source>
        <dbReference type="EMBL" id="KAK7038449.1"/>
    </source>
</evidence>
<sequence>MSYKSGPKSLNLKEYQRPKRTELGDARIPPLSPEQIAVRRTQQPIDNKFNISTSARTSLSEQSSIQKTRTIEDAVACSYMGPETGSLRRGLNSSIAFGDPIKLSASILIRTVSVAHAPHFPPEFELVVPGPCALSAQLCIAVCFSASGEALRVDWEVEARGCWRQGPEMLLGCRGREGRGRQSKRLGASRGEHQLVVAVVHRSAPNYPLEEHFPIGFRAPSPEYEDASSLMPEICPPIPVSARAQPLFENISPSPDTLLPVYPIPTTAHYEEDRGVSYGAGHSHCSPPSLGVSPDVGFLGLRMHHSATPETRAYRGGRRIAKPKEGGGSAEDESRLAASIGGGERCTRGGSELVMRGGGGGRRTPRQLGDLDAGTLGSSGSRGVVAGPHRKVLLPSQVPSKDTRTN</sequence>
<dbReference type="EMBL" id="JAWWNJ010000017">
    <property type="protein sequence ID" value="KAK7038449.1"/>
    <property type="molecule type" value="Genomic_DNA"/>
</dbReference>
<protein>
    <submittedName>
        <fullName evidence="2">Uncharacterized protein</fullName>
    </submittedName>
</protein>
<dbReference type="AlphaFoldDB" id="A0AAW0CHP4"/>
<dbReference type="Proteomes" id="UP001362999">
    <property type="component" value="Unassembled WGS sequence"/>
</dbReference>
<evidence type="ECO:0000313" key="3">
    <source>
        <dbReference type="Proteomes" id="UP001362999"/>
    </source>
</evidence>
<comment type="caution">
    <text evidence="2">The sequence shown here is derived from an EMBL/GenBank/DDBJ whole genome shotgun (WGS) entry which is preliminary data.</text>
</comment>
<keyword evidence="3" id="KW-1185">Reference proteome</keyword>
<gene>
    <name evidence="2" type="ORF">R3P38DRAFT_2770701</name>
</gene>
<accession>A0AAW0CHP4</accession>
<name>A0AAW0CHP4_9AGAR</name>